<reference evidence="1 2" key="1">
    <citation type="submission" date="2017-01" db="EMBL/GenBank/DDBJ databases">
        <authorList>
            <person name="Mah S.A."/>
            <person name="Swanson W.J."/>
            <person name="Moy G.W."/>
            <person name="Vacquier V.D."/>
        </authorList>
    </citation>
    <scope>NUCLEOTIDE SEQUENCE [LARGE SCALE GENOMIC DNA]</scope>
    <source>
        <strain evidence="1 2">GSMNP</strain>
    </source>
</reference>
<gene>
    <name evidence="1" type="ORF">AYI70_g8109</name>
</gene>
<feature type="non-terminal residue" evidence="1">
    <location>
        <position position="43"/>
    </location>
</feature>
<organism evidence="1 2">
    <name type="scientific">Smittium culicis</name>
    <dbReference type="NCBI Taxonomy" id="133412"/>
    <lineage>
        <taxon>Eukaryota</taxon>
        <taxon>Fungi</taxon>
        <taxon>Fungi incertae sedis</taxon>
        <taxon>Zoopagomycota</taxon>
        <taxon>Kickxellomycotina</taxon>
        <taxon>Harpellomycetes</taxon>
        <taxon>Harpellales</taxon>
        <taxon>Legeriomycetaceae</taxon>
        <taxon>Smittium</taxon>
    </lineage>
</organism>
<dbReference type="AlphaFoldDB" id="A0A1R1XHH1"/>
<proteinExistence type="predicted"/>
<evidence type="ECO:0000313" key="2">
    <source>
        <dbReference type="Proteomes" id="UP000187283"/>
    </source>
</evidence>
<dbReference type="OrthoDB" id="10343198at2759"/>
<keyword evidence="2" id="KW-1185">Reference proteome</keyword>
<evidence type="ECO:0000313" key="1">
    <source>
        <dbReference type="EMBL" id="OMJ14084.1"/>
    </source>
</evidence>
<name>A0A1R1XHH1_9FUNG</name>
<sequence>MAYPISSMSPRNYEPKNFRLKVYRYVRNDIFAPSAPSISPNKR</sequence>
<dbReference type="Proteomes" id="UP000187283">
    <property type="component" value="Unassembled WGS sequence"/>
</dbReference>
<protein>
    <submittedName>
        <fullName evidence="1">Uncharacterized protein</fullName>
    </submittedName>
</protein>
<dbReference type="EMBL" id="LSSN01003214">
    <property type="protein sequence ID" value="OMJ14084.1"/>
    <property type="molecule type" value="Genomic_DNA"/>
</dbReference>
<comment type="caution">
    <text evidence="1">The sequence shown here is derived from an EMBL/GenBank/DDBJ whole genome shotgun (WGS) entry which is preliminary data.</text>
</comment>
<accession>A0A1R1XHH1</accession>